<name>A0A086XTG0_9RHOB</name>
<accession>A0A086XTG0</accession>
<dbReference type="RefSeq" id="WP_036638618.1">
    <property type="nucleotide sequence ID" value="NZ_JFZB01000025.1"/>
</dbReference>
<gene>
    <name evidence="7" type="ORF">CG50_05910</name>
</gene>
<comment type="pathway">
    <text evidence="1">Cofactor biosynthesis; adenosylcobalamin biosynthesis.</text>
</comment>
<dbReference type="AlphaFoldDB" id="A0A086XTG0"/>
<dbReference type="Gene3D" id="3.40.50.150">
    <property type="entry name" value="Vaccinia Virus protein VP39"/>
    <property type="match status" value="1"/>
</dbReference>
<feature type="domain" description="Tetrapyrrole methylase" evidence="6">
    <location>
        <begin position="6"/>
        <end position="186"/>
    </location>
</feature>
<dbReference type="InterPro" id="IPR000878">
    <property type="entry name" value="4pyrrol_Mease"/>
</dbReference>
<dbReference type="GO" id="GO:0008276">
    <property type="term" value="F:protein methyltransferase activity"/>
    <property type="evidence" value="ECO:0007669"/>
    <property type="project" value="InterPro"/>
</dbReference>
<dbReference type="OrthoDB" id="9787825at2"/>
<comment type="caution">
    <text evidence="7">The sequence shown here is derived from an EMBL/GenBank/DDBJ whole genome shotgun (WGS) entry which is preliminary data.</text>
</comment>
<dbReference type="NCBIfam" id="TIGR02467">
    <property type="entry name" value="CbiE"/>
    <property type="match status" value="1"/>
</dbReference>
<dbReference type="SUPFAM" id="SSF53790">
    <property type="entry name" value="Tetrapyrrole methylase"/>
    <property type="match status" value="1"/>
</dbReference>
<dbReference type="GO" id="GO:0032259">
    <property type="term" value="P:methylation"/>
    <property type="evidence" value="ECO:0007669"/>
    <property type="project" value="UniProtKB-KW"/>
</dbReference>
<keyword evidence="5" id="KW-0949">S-adenosyl-L-methionine</keyword>
<keyword evidence="4 7" id="KW-0808">Transferase</keyword>
<dbReference type="eggNOG" id="COG2241">
    <property type="taxonomic scope" value="Bacteria"/>
</dbReference>
<evidence type="ECO:0000256" key="2">
    <source>
        <dbReference type="ARBA" id="ARBA00022573"/>
    </source>
</evidence>
<proteinExistence type="predicted"/>
<evidence type="ECO:0000256" key="3">
    <source>
        <dbReference type="ARBA" id="ARBA00022603"/>
    </source>
</evidence>
<evidence type="ECO:0000313" key="8">
    <source>
        <dbReference type="Proteomes" id="UP000028824"/>
    </source>
</evidence>
<dbReference type="Pfam" id="PF00590">
    <property type="entry name" value="TP_methylase"/>
    <property type="match status" value="1"/>
</dbReference>
<dbReference type="STRING" id="1105367.CG50_05910"/>
<reference evidence="7 8" key="1">
    <citation type="submission" date="2014-03" db="EMBL/GenBank/DDBJ databases">
        <title>Genome of Paenirhodobacter enshiensis DW2-9.</title>
        <authorList>
            <person name="Wang D."/>
            <person name="Wang G."/>
        </authorList>
    </citation>
    <scope>NUCLEOTIDE SEQUENCE [LARGE SCALE GENOMIC DNA]</scope>
    <source>
        <strain evidence="7 8">DW2-9</strain>
    </source>
</reference>
<keyword evidence="8" id="KW-1185">Reference proteome</keyword>
<dbReference type="PIRSF" id="PIRSF036428">
    <property type="entry name" value="CobL"/>
    <property type="match status" value="1"/>
</dbReference>
<dbReference type="Proteomes" id="UP000028824">
    <property type="component" value="Unassembled WGS sequence"/>
</dbReference>
<evidence type="ECO:0000256" key="1">
    <source>
        <dbReference type="ARBA" id="ARBA00004953"/>
    </source>
</evidence>
<dbReference type="InterPro" id="IPR029063">
    <property type="entry name" value="SAM-dependent_MTases_sf"/>
</dbReference>
<dbReference type="CDD" id="cd11644">
    <property type="entry name" value="Precorrin-6Y-MT"/>
    <property type="match status" value="1"/>
</dbReference>
<evidence type="ECO:0000256" key="4">
    <source>
        <dbReference type="ARBA" id="ARBA00022679"/>
    </source>
</evidence>
<evidence type="ECO:0000256" key="5">
    <source>
        <dbReference type="ARBA" id="ARBA00022691"/>
    </source>
</evidence>
<keyword evidence="3 7" id="KW-0489">Methyltransferase</keyword>
<dbReference type="InterPro" id="IPR014008">
    <property type="entry name" value="Cbl_synth_MTase_CbiT"/>
</dbReference>
<dbReference type="PANTHER" id="PTHR43182">
    <property type="entry name" value="COBALT-PRECORRIN-6B C(15)-METHYLTRANSFERASE (DECARBOXYLATING)"/>
    <property type="match status" value="1"/>
</dbReference>
<dbReference type="InterPro" id="IPR035996">
    <property type="entry name" value="4pyrrol_Methylase_sf"/>
</dbReference>
<dbReference type="GO" id="GO:0009236">
    <property type="term" value="P:cobalamin biosynthetic process"/>
    <property type="evidence" value="ECO:0007669"/>
    <property type="project" value="UniProtKB-UniPathway"/>
</dbReference>
<keyword evidence="2" id="KW-0169">Cobalamin biosynthesis</keyword>
<dbReference type="SUPFAM" id="SSF53335">
    <property type="entry name" value="S-adenosyl-L-methionine-dependent methyltransferases"/>
    <property type="match status" value="1"/>
</dbReference>
<dbReference type="UniPathway" id="UPA00148"/>
<dbReference type="InterPro" id="IPR006365">
    <property type="entry name" value="Cbl_synth_CobL"/>
</dbReference>
<dbReference type="NCBIfam" id="TIGR02469">
    <property type="entry name" value="CbiT"/>
    <property type="match status" value="1"/>
</dbReference>
<dbReference type="EMBL" id="JFZB01000025">
    <property type="protein sequence ID" value="KFI25310.1"/>
    <property type="molecule type" value="Genomic_DNA"/>
</dbReference>
<organism evidence="7 8">
    <name type="scientific">Paenirhodobacter enshiensis</name>
    <dbReference type="NCBI Taxonomy" id="1105367"/>
    <lineage>
        <taxon>Bacteria</taxon>
        <taxon>Pseudomonadati</taxon>
        <taxon>Pseudomonadota</taxon>
        <taxon>Alphaproteobacteria</taxon>
        <taxon>Rhodobacterales</taxon>
        <taxon>Rhodobacter group</taxon>
        <taxon>Paenirhodobacter</taxon>
    </lineage>
</organism>
<dbReference type="InterPro" id="IPR012818">
    <property type="entry name" value="CbiE"/>
</dbReference>
<protein>
    <submittedName>
        <fullName evidence="7">Precorrin-6Y methyltransferase</fullName>
    </submittedName>
</protein>
<dbReference type="PANTHER" id="PTHR43182:SF1">
    <property type="entry name" value="COBALT-PRECORRIN-7 C(5)-METHYLTRANSFERASE"/>
    <property type="match status" value="1"/>
</dbReference>
<dbReference type="InterPro" id="IPR014777">
    <property type="entry name" value="4pyrrole_Mease_sub1"/>
</dbReference>
<dbReference type="InterPro" id="IPR050714">
    <property type="entry name" value="Cobalamin_biosynth_MTase"/>
</dbReference>
<evidence type="ECO:0000259" key="6">
    <source>
        <dbReference type="Pfam" id="PF00590"/>
    </source>
</evidence>
<dbReference type="Gene3D" id="3.40.1010.10">
    <property type="entry name" value="Cobalt-precorrin-4 Transmethylase, Domain 1"/>
    <property type="match status" value="1"/>
</dbReference>
<dbReference type="eggNOG" id="COG2242">
    <property type="taxonomic scope" value="Bacteria"/>
</dbReference>
<evidence type="ECO:0000313" key="7">
    <source>
        <dbReference type="EMBL" id="KFI25310.1"/>
    </source>
</evidence>
<sequence length="395" mass="41137">MADPWLSIIGLGEDGPNGLPAASRTALDAAETVFGAPRHLALAAVGARGRDWPVPFSVQPVLALRGRKVAVLASGDPFWHGAGGSLARHLAPGEWRAFPAVSTFSLAAARLGWRIEETVCLGLHAAPFERLLPHLGRGVRAICLMRDGHAPAELAHWLSAQGFGASTLWIMEALGGPRERLREARADAPLPGDIAAPVAVAVALSGHAAIPASAGLADDLFESDGTMTKRVVRALTVSALAPRPNELLWDIGAGSGTVAVEWARMAPGARAIALEPKAERLGFIRRNAAKFGLSDRIAPVAGTAPEALADLPDPDAVFIGGGGSEATIAAALARLRPGGRLVANAVTLESEALLSALYLRHGGTLERIEIASAAPLGRLTGWQRARPIVQWSLAR</sequence>